<feature type="compositionally biased region" description="Basic residues" evidence="1">
    <location>
        <begin position="266"/>
        <end position="281"/>
    </location>
</feature>
<feature type="compositionally biased region" description="Basic and acidic residues" evidence="1">
    <location>
        <begin position="138"/>
        <end position="156"/>
    </location>
</feature>
<proteinExistence type="predicted"/>
<feature type="compositionally biased region" description="Pro residues" evidence="1">
    <location>
        <begin position="35"/>
        <end position="49"/>
    </location>
</feature>
<feature type="compositionally biased region" description="Low complexity" evidence="1">
    <location>
        <begin position="50"/>
        <end position="60"/>
    </location>
</feature>
<dbReference type="Proteomes" id="UP000245320">
    <property type="component" value="Chromosome 1"/>
</dbReference>
<evidence type="ECO:0000256" key="1">
    <source>
        <dbReference type="SAM" id="MobiDB-lite"/>
    </source>
</evidence>
<dbReference type="RefSeq" id="XP_019808233.2">
    <property type="nucleotide sequence ID" value="XM_019952674.2"/>
</dbReference>
<name>A0A2U4CRX9_TURTR</name>
<accession>A0A2U4CRX9</accession>
<reference evidence="3" key="1">
    <citation type="submission" date="2025-08" db="UniProtKB">
        <authorList>
            <consortium name="RefSeq"/>
        </authorList>
    </citation>
    <scope>IDENTIFICATION</scope>
    <source>
        <tissue evidence="3">Spleen</tissue>
    </source>
</reference>
<feature type="compositionally biased region" description="Basic and acidic residues" evidence="1">
    <location>
        <begin position="204"/>
        <end position="263"/>
    </location>
</feature>
<feature type="compositionally biased region" description="Gly residues" evidence="1">
    <location>
        <begin position="186"/>
        <end position="196"/>
    </location>
</feature>
<keyword evidence="2" id="KW-1185">Reference proteome</keyword>
<gene>
    <name evidence="3" type="primary">LOC109552975</name>
</gene>
<feature type="compositionally biased region" description="Low complexity" evidence="1">
    <location>
        <begin position="294"/>
        <end position="313"/>
    </location>
</feature>
<evidence type="ECO:0000313" key="3">
    <source>
        <dbReference type="RefSeq" id="XP_019808233.2"/>
    </source>
</evidence>
<feature type="compositionally biased region" description="Pro residues" evidence="1">
    <location>
        <begin position="84"/>
        <end position="93"/>
    </location>
</feature>
<feature type="region of interest" description="Disordered" evidence="1">
    <location>
        <begin position="27"/>
        <end position="339"/>
    </location>
</feature>
<dbReference type="InParanoid" id="A0A2U4CRX9"/>
<dbReference type="AlphaFoldDB" id="A0A2U4CRX9"/>
<protein>
    <submittedName>
        <fullName evidence="3">Translation initiation factor IF-2-like</fullName>
    </submittedName>
</protein>
<organism evidence="2 3">
    <name type="scientific">Tursiops truncatus</name>
    <name type="common">Atlantic bottle-nosed dolphin</name>
    <name type="synonym">Delphinus truncatus</name>
    <dbReference type="NCBI Taxonomy" id="9739"/>
    <lineage>
        <taxon>Eukaryota</taxon>
        <taxon>Metazoa</taxon>
        <taxon>Chordata</taxon>
        <taxon>Craniata</taxon>
        <taxon>Vertebrata</taxon>
        <taxon>Euteleostomi</taxon>
        <taxon>Mammalia</taxon>
        <taxon>Eutheria</taxon>
        <taxon>Laurasiatheria</taxon>
        <taxon>Artiodactyla</taxon>
        <taxon>Whippomorpha</taxon>
        <taxon>Cetacea</taxon>
        <taxon>Odontoceti</taxon>
        <taxon>Delphinidae</taxon>
        <taxon>Tursiops</taxon>
    </lineage>
</organism>
<evidence type="ECO:0000313" key="2">
    <source>
        <dbReference type="Proteomes" id="UP000245320"/>
    </source>
</evidence>
<sequence>MPGERGDGALTTLSELVNTQNFESLRQAVRRSGRLPPPLKTPAARPPRAPAALPGVPGRRSQVGVASVCPSHRQGARSAQEAPNPGPDSPPQTPLTCLHGPIGAPESRAERLSSAAAAAAKPQFPQRIDSSGWWWKGGGKEPKEAKEEGGFRRDPGARVGAGALGEGEKQNHPGSGLSRQREAGTGRMGEVGGEGPPGATEWRPLPEDQRREGRRRSEEERSNLPPDCARRARPGEKKLGRTFRGRESQSGRKCERPREEGGRGRASGRGRSRRQRPRLPHPRAGLGGAGGNAGRAPGAGRNAAGRARAGARGAARKGEPQLPSPRRASLGTSQRWNPRNAGLQELLLQARGKSRTFNVVALEKVFKVPQNRPTQPG</sequence>